<feature type="domain" description="EML-like second beta-propeller" evidence="6">
    <location>
        <begin position="391"/>
        <end position="686"/>
    </location>
</feature>
<dbReference type="InterPro" id="IPR036322">
    <property type="entry name" value="WD40_repeat_dom_sf"/>
</dbReference>
<accession>A0ABP0J4Q6</accession>
<dbReference type="PROSITE" id="PS50294">
    <property type="entry name" value="WD_REPEATS_REGION"/>
    <property type="match status" value="1"/>
</dbReference>
<dbReference type="Pfam" id="PF23414">
    <property type="entry name" value="Beta-prop_EML_2"/>
    <property type="match status" value="1"/>
</dbReference>
<proteinExistence type="predicted"/>
<evidence type="ECO:0000256" key="1">
    <source>
        <dbReference type="ARBA" id="ARBA00022574"/>
    </source>
</evidence>
<feature type="transmembrane region" description="Helical" evidence="5">
    <location>
        <begin position="1535"/>
        <end position="1558"/>
    </location>
</feature>
<comment type="caution">
    <text evidence="7">The sequence shown here is derived from an EMBL/GenBank/DDBJ whole genome shotgun (WGS) entry which is preliminary data.</text>
</comment>
<keyword evidence="5" id="KW-0812">Transmembrane</keyword>
<evidence type="ECO:0000256" key="4">
    <source>
        <dbReference type="SAM" id="MobiDB-lite"/>
    </source>
</evidence>
<dbReference type="InterPro" id="IPR050630">
    <property type="entry name" value="WD_repeat_EMAP"/>
</dbReference>
<feature type="transmembrane region" description="Helical" evidence="5">
    <location>
        <begin position="1332"/>
        <end position="1351"/>
    </location>
</feature>
<keyword evidence="5" id="KW-1133">Transmembrane helix</keyword>
<dbReference type="InterPro" id="IPR055442">
    <property type="entry name" value="Beta-prop_EML-like_2nd"/>
</dbReference>
<organism evidence="7 8">
    <name type="scientific">Durusdinium trenchii</name>
    <dbReference type="NCBI Taxonomy" id="1381693"/>
    <lineage>
        <taxon>Eukaryota</taxon>
        <taxon>Sar</taxon>
        <taxon>Alveolata</taxon>
        <taxon>Dinophyceae</taxon>
        <taxon>Suessiales</taxon>
        <taxon>Symbiodiniaceae</taxon>
        <taxon>Durusdinium</taxon>
    </lineage>
</organism>
<dbReference type="PANTHER" id="PTHR13720:SF33">
    <property type="entry name" value="HELP DOMAIN-CONTAINING PROTEIN"/>
    <property type="match status" value="1"/>
</dbReference>
<keyword evidence="2" id="KW-0677">Repeat</keyword>
<name>A0ABP0J4Q6_9DINO</name>
<dbReference type="InterPro" id="IPR015943">
    <property type="entry name" value="WD40/YVTN_repeat-like_dom_sf"/>
</dbReference>
<dbReference type="Pfam" id="PF00400">
    <property type="entry name" value="WD40"/>
    <property type="match status" value="2"/>
</dbReference>
<dbReference type="Gene3D" id="2.130.10.10">
    <property type="entry name" value="YVTN repeat-like/Quinoprotein amine dehydrogenase"/>
    <property type="match status" value="2"/>
</dbReference>
<evidence type="ECO:0000256" key="2">
    <source>
        <dbReference type="ARBA" id="ARBA00022737"/>
    </source>
</evidence>
<dbReference type="InterPro" id="IPR019775">
    <property type="entry name" value="WD40_repeat_CS"/>
</dbReference>
<feature type="repeat" description="WD" evidence="3">
    <location>
        <begin position="384"/>
        <end position="427"/>
    </location>
</feature>
<feature type="compositionally biased region" description="Basic and acidic residues" evidence="4">
    <location>
        <begin position="710"/>
        <end position="733"/>
    </location>
</feature>
<keyword evidence="5" id="KW-0472">Membrane</keyword>
<feature type="transmembrane region" description="Helical" evidence="5">
    <location>
        <begin position="1505"/>
        <end position="1523"/>
    </location>
</feature>
<feature type="region of interest" description="Disordered" evidence="4">
    <location>
        <begin position="709"/>
        <end position="753"/>
    </location>
</feature>
<evidence type="ECO:0000256" key="5">
    <source>
        <dbReference type="SAM" id="Phobius"/>
    </source>
</evidence>
<dbReference type="PANTHER" id="PTHR13720">
    <property type="entry name" value="WD-40 REPEAT PROTEIN"/>
    <property type="match status" value="1"/>
</dbReference>
<protein>
    <recommendedName>
        <fullName evidence="6">EML-like second beta-propeller domain-containing protein</fullName>
    </recommendedName>
</protein>
<reference evidence="7 8" key="1">
    <citation type="submission" date="2024-02" db="EMBL/GenBank/DDBJ databases">
        <authorList>
            <person name="Chen Y."/>
            <person name="Shah S."/>
            <person name="Dougan E. K."/>
            <person name="Thang M."/>
            <person name="Chan C."/>
        </authorList>
    </citation>
    <scope>NUCLEOTIDE SEQUENCE [LARGE SCALE GENOMIC DNA]</scope>
</reference>
<dbReference type="PROSITE" id="PS00678">
    <property type="entry name" value="WD_REPEATS_1"/>
    <property type="match status" value="1"/>
</dbReference>
<sequence length="1674" mass="183498">MGRLRGKGSTRAWLGQRSTVLLAPSGLDEDVGTKDRSPPQSQLQVEWAHGYNGQVVNAVHWISDEEFVFCVAALGVVQRLKPAKQRIFVGHSQRITCLSYCPASRLCASGQMDPKGGAGPFICLWRPADCILLSVLVFRMHEEQICSLCFSPDGSKLFSIGRDSASTLAMWENFLPKMGNSVSATMELPKVYRTPMAKVATGKVPAFGMASCNAVPEVKIAIFDAGHGTIGIVLKFFTVGDNAELYGRAAIFPDAAPRHVLNCAWLGERCIACGDHGELYLFEGNSCVCSRRLTGKALGFAVPLRDGLLAGGKDSVLHFVNVCGKHMEVASSVPFAQMKGAAVFNGPLPLATAAASNAGVLVGSDDHHLIMLDADGRRVKQLLQVSHQGELHALALHPDLQLKLLASGATDAMVRFWDLRDNHPVVGRVLNLQEGDGAKSSGIYSMAFNPSGSLLACGFGNGRLHWLRFPQLQPLAAPVRCGRERLAALAFVGDEMLAAGSWDQMVYLFSTDQPASPLRVLKGNTSSVTHMQITLDHQFLMTNSKDGQVLYFNLGTGERVTQETAKDLPWEVWTCPCAWHTMGMWAAHRHFSIHNIKSCRALGFATTGEQLLVAGDTSHRVKLYHFPSGCDQGFHTYDGHAGFVAAMLTVPLPPSPGDGATAAAPWSATHVITAGGDDRAIVQWRLVSSASARRAVAWHEASQAAVEVLRPSDPREPRPRERTLWERDEEHKDRTGRKTSVPGPWVQHGGSGASGLPYAEHLVETVPRRERLRGSCEVPDGEGYFAGRSTTAMAAGSGPRRGSPRRAARVAEGAAGMTSQAKNERKSFRQGGLFKGRDWLDSGAIIASVASHVKEKYLNRCWLQSDRASVSGHRAATGAPPKDRQPGHWQSVCAGRLPGHVRRPGLPKGAWESMQGWLAATPHRGAMPCHVDMEDCPEVGTPIFFGGKRLSGWWCSGEDELALLVLFIGGACHVGRNFSGTGKRSFEFKAESSRLSFSSMSSLLLMAAAALCGCLGRLMSGRTHDYEKLKAGDCAPGHYEISRDVAKSRLKAMPEMRRLRFCESQLQLSRIMCVECRLEQSAGDKSIRRGAGCETEPFVEIDPWADESDVDTNQALKRAIDNVVKVNNSRTPPLPVVDIRNRWHQVTFDGCVALACTVPVFSIFAGRYIIKHYLLERWSLIFPDHHDFSRRLRTWLTSEALIWLLLVDVVLADMFSCDGISLGGTNCTADTDFLSLPVNILSNSLSLSALLLLRILEVQILDVAAHVHYHKVKARKQLEAAKADAEGRTRNTAIYFLEKLDESFPGSYHRRRPAANLFELSQNLDWNDIPSFLWRMACFSTAVLFCLLTWLQLNVAQGKPSGAGLPELRIKTSADCIALMTSLIKSYGAAVSWFHLLVNIICISQGMGENAKQLLIFSTLTSYSSIESWSQKDRESLRTILANSLSNNNRQSGAEITEHQLQHALDRILGTERLDLTNLDDVKAWWDLRRYIQVDFLDESAAMDYCGVLTLQLTICFMVTGAFDWLANGDVFSPGIILVVLLVACLGVIMFTVMQACITINSLLERDSQVLVDAAADVVLSRQWNAAEVASLLHSIERRVAMLDDKQQILGITITETSRNAWVVSLLFAFLGSLLKVLQDMRGEVAGAIRTMDAFMWNFSLSWANESMDEGHAS</sequence>
<dbReference type="InterPro" id="IPR001680">
    <property type="entry name" value="WD40_rpt"/>
</dbReference>
<evidence type="ECO:0000256" key="3">
    <source>
        <dbReference type="PROSITE-ProRule" id="PRU00221"/>
    </source>
</evidence>
<keyword evidence="1 3" id="KW-0853">WD repeat</keyword>
<gene>
    <name evidence="7" type="ORF">CCMP2556_LOCUS9545</name>
</gene>
<dbReference type="SMART" id="SM00320">
    <property type="entry name" value="WD40"/>
    <property type="match status" value="7"/>
</dbReference>
<evidence type="ECO:0000313" key="7">
    <source>
        <dbReference type="EMBL" id="CAK9009204.1"/>
    </source>
</evidence>
<dbReference type="EMBL" id="CAXAMN010004446">
    <property type="protein sequence ID" value="CAK9009204.1"/>
    <property type="molecule type" value="Genomic_DNA"/>
</dbReference>
<dbReference type="Proteomes" id="UP001642484">
    <property type="component" value="Unassembled WGS sequence"/>
</dbReference>
<evidence type="ECO:0000259" key="6">
    <source>
        <dbReference type="Pfam" id="PF23414"/>
    </source>
</evidence>
<dbReference type="SUPFAM" id="SSF50978">
    <property type="entry name" value="WD40 repeat-like"/>
    <property type="match status" value="1"/>
</dbReference>
<keyword evidence="8" id="KW-1185">Reference proteome</keyword>
<dbReference type="PROSITE" id="PS50082">
    <property type="entry name" value="WD_REPEATS_2"/>
    <property type="match status" value="1"/>
</dbReference>
<evidence type="ECO:0000313" key="8">
    <source>
        <dbReference type="Proteomes" id="UP001642484"/>
    </source>
</evidence>